<accession>A0A7H1NTC9</accession>
<organism evidence="1 2">
    <name type="scientific">Entomobacter blattae</name>
    <dbReference type="NCBI Taxonomy" id="2762277"/>
    <lineage>
        <taxon>Bacteria</taxon>
        <taxon>Pseudomonadati</taxon>
        <taxon>Pseudomonadota</taxon>
        <taxon>Alphaproteobacteria</taxon>
        <taxon>Acetobacterales</taxon>
        <taxon>Acetobacteraceae</taxon>
        <taxon>Entomobacter</taxon>
    </lineage>
</organism>
<name>A0A7H1NTC9_9PROT</name>
<gene>
    <name evidence="1" type="ORF">JGUZn3_18250</name>
</gene>
<dbReference type="AlphaFoldDB" id="A0A7H1NTC9"/>
<sequence>MENYIIKDDKDQVLAKADSVTDAVMKCVAIKYTNIITAVFCINYNTKTVVLSAVDKDGNRKNLFSVNMKKLADKKNMTEDEIIEQSLRMFNDFNKKGWNGSIGYLFNCKIV</sequence>
<dbReference type="Proteomes" id="UP000516349">
    <property type="component" value="Chromosome"/>
</dbReference>
<reference evidence="1 2" key="1">
    <citation type="submission" date="2020-08" db="EMBL/GenBank/DDBJ databases">
        <title>Complete genome sequence of Entomobacter blattae G55GP.</title>
        <authorList>
            <person name="Poehlein A."/>
            <person name="Guzman J."/>
            <person name="Daniel R."/>
            <person name="Vilcinskas A."/>
        </authorList>
    </citation>
    <scope>NUCLEOTIDE SEQUENCE [LARGE SCALE GENOMIC DNA]</scope>
    <source>
        <strain evidence="1 2">G55GP</strain>
    </source>
</reference>
<dbReference type="KEGG" id="ebla:JGUZn3_18250"/>
<evidence type="ECO:0000313" key="1">
    <source>
        <dbReference type="EMBL" id="QNT79039.1"/>
    </source>
</evidence>
<proteinExistence type="predicted"/>
<dbReference type="RefSeq" id="WP_203413239.1">
    <property type="nucleotide sequence ID" value="NZ_CP060244.1"/>
</dbReference>
<keyword evidence="2" id="KW-1185">Reference proteome</keyword>
<evidence type="ECO:0000313" key="2">
    <source>
        <dbReference type="Proteomes" id="UP000516349"/>
    </source>
</evidence>
<dbReference type="EMBL" id="CP060244">
    <property type="protein sequence ID" value="QNT79039.1"/>
    <property type="molecule type" value="Genomic_DNA"/>
</dbReference>
<protein>
    <submittedName>
        <fullName evidence="1">Uncharacterized protein</fullName>
    </submittedName>
</protein>